<dbReference type="SUPFAM" id="SSF69318">
    <property type="entry name" value="Integrin alpha N-terminal domain"/>
    <property type="match status" value="1"/>
</dbReference>
<dbReference type="InterPro" id="IPR028994">
    <property type="entry name" value="Integrin_alpha_N"/>
</dbReference>
<name>A0ABW2CDQ5_9ACTN</name>
<evidence type="ECO:0000256" key="3">
    <source>
        <dbReference type="ARBA" id="ARBA00022801"/>
    </source>
</evidence>
<dbReference type="InterPro" id="IPR013519">
    <property type="entry name" value="Int_alpha_beta-p"/>
</dbReference>
<organism evidence="7 8">
    <name type="scientific">Actinomadura yumaensis</name>
    <dbReference type="NCBI Taxonomy" id="111807"/>
    <lineage>
        <taxon>Bacteria</taxon>
        <taxon>Bacillati</taxon>
        <taxon>Actinomycetota</taxon>
        <taxon>Actinomycetes</taxon>
        <taxon>Streptosporangiales</taxon>
        <taxon>Thermomonosporaceae</taxon>
        <taxon>Actinomadura</taxon>
    </lineage>
</organism>
<evidence type="ECO:0000256" key="6">
    <source>
        <dbReference type="SAM" id="SignalP"/>
    </source>
</evidence>
<comment type="caution">
    <text evidence="7">The sequence shown here is derived from an EMBL/GenBank/DDBJ whole genome shotgun (WGS) entry which is preliminary data.</text>
</comment>
<dbReference type="InterPro" id="IPR013517">
    <property type="entry name" value="FG-GAP"/>
</dbReference>
<evidence type="ECO:0000313" key="7">
    <source>
        <dbReference type="EMBL" id="MFC6879114.1"/>
    </source>
</evidence>
<accession>A0ABW2CDQ5</accession>
<dbReference type="Pfam" id="PF01839">
    <property type="entry name" value="FG-GAP"/>
    <property type="match status" value="5"/>
</dbReference>
<keyword evidence="3" id="KW-0378">Hydrolase</keyword>
<dbReference type="Proteomes" id="UP001596380">
    <property type="component" value="Unassembled WGS sequence"/>
</dbReference>
<dbReference type="PANTHER" id="PTHR23221">
    <property type="entry name" value="GLYCOSYLPHOSPHATIDYLINOSITOL PHOSPHOLIPASE D"/>
    <property type="match status" value="1"/>
</dbReference>
<protein>
    <submittedName>
        <fullName evidence="7">FG-GAP and VCBS repeat-containing protein</fullName>
    </submittedName>
</protein>
<keyword evidence="4" id="KW-0325">Glycoprotein</keyword>
<sequence length="468" mass="46037">MTRRNRGLRTAALATFTALAAGAAGLAGVPAEAAPKAPARPGDFNGDGRRDLALGSPSGTAAGVEWAGFVTVVYGGASGPDSAKRQVITQESPGIPGGSEQIDGFGASLASADFNLDGYADLAVVADAEDYQGPGESGRITLIYGGSGGLTSKAVAFGKATSVSAGDFDHDGRPDLAAARPGAFTVFRNLASGDLTGTDTRYANGTGETITVTTTAADLTGDGYADLAVGLVWPPVDGEGDLLRLNVYKGSADGVATTPAFTTSDLSVRSLASGDVNGDGRADLVAGVHTERGGEVRVLPGAPGGVGAATVIDQDTDGVPGTQESDDAFGSSVAVGDVNGDGKADVAAGAPEEKVGGTLRAGAATVLYGGPGGVTGASAQQFGQGTAGMPGSVEQDDRFGSDLSLADLNGDGKADLTIGSSGENGREGSLHMLNGTATGVTVTGVRAFSSGTLGVQSRNAKIGSVVLH</sequence>
<evidence type="ECO:0000256" key="5">
    <source>
        <dbReference type="SAM" id="MobiDB-lite"/>
    </source>
</evidence>
<evidence type="ECO:0000256" key="1">
    <source>
        <dbReference type="ARBA" id="ARBA00022729"/>
    </source>
</evidence>
<dbReference type="Gene3D" id="2.130.10.130">
    <property type="entry name" value="Integrin alpha, N-terminal"/>
    <property type="match status" value="4"/>
</dbReference>
<evidence type="ECO:0000256" key="2">
    <source>
        <dbReference type="ARBA" id="ARBA00022737"/>
    </source>
</evidence>
<dbReference type="EMBL" id="JBHSXS010000002">
    <property type="protein sequence ID" value="MFC6879114.1"/>
    <property type="molecule type" value="Genomic_DNA"/>
</dbReference>
<keyword evidence="2" id="KW-0677">Repeat</keyword>
<dbReference type="PRINTS" id="PR01185">
    <property type="entry name" value="INTEGRINA"/>
</dbReference>
<keyword evidence="8" id="KW-1185">Reference proteome</keyword>
<proteinExistence type="predicted"/>
<feature type="region of interest" description="Disordered" evidence="5">
    <location>
        <begin position="33"/>
        <end position="56"/>
    </location>
</feature>
<dbReference type="PANTHER" id="PTHR23221:SF7">
    <property type="entry name" value="PHOSPHATIDYLINOSITOL-GLYCAN-SPECIFIC PHOSPHOLIPASE D"/>
    <property type="match status" value="1"/>
</dbReference>
<dbReference type="PROSITE" id="PS51470">
    <property type="entry name" value="FG_GAP"/>
    <property type="match status" value="2"/>
</dbReference>
<feature type="chain" id="PRO_5046950823" evidence="6">
    <location>
        <begin position="21"/>
        <end position="468"/>
    </location>
</feature>
<dbReference type="SMART" id="SM00191">
    <property type="entry name" value="Int_alpha"/>
    <property type="match status" value="5"/>
</dbReference>
<reference evidence="8" key="1">
    <citation type="journal article" date="2019" name="Int. J. Syst. Evol. Microbiol.">
        <title>The Global Catalogue of Microorganisms (GCM) 10K type strain sequencing project: providing services to taxonomists for standard genome sequencing and annotation.</title>
        <authorList>
            <consortium name="The Broad Institute Genomics Platform"/>
            <consortium name="The Broad Institute Genome Sequencing Center for Infectious Disease"/>
            <person name="Wu L."/>
            <person name="Ma J."/>
        </authorList>
    </citation>
    <scope>NUCLEOTIDE SEQUENCE [LARGE SCALE GENOMIC DNA]</scope>
    <source>
        <strain evidence="8">JCM 3369</strain>
    </source>
</reference>
<dbReference type="Pfam" id="PF13517">
    <property type="entry name" value="FG-GAP_3"/>
    <property type="match status" value="1"/>
</dbReference>
<evidence type="ECO:0000313" key="8">
    <source>
        <dbReference type="Proteomes" id="UP001596380"/>
    </source>
</evidence>
<dbReference type="RefSeq" id="WP_160823805.1">
    <property type="nucleotide sequence ID" value="NZ_JBHSXE010000001.1"/>
</dbReference>
<dbReference type="InterPro" id="IPR000413">
    <property type="entry name" value="Integrin_alpha"/>
</dbReference>
<gene>
    <name evidence="7" type="ORF">ACFQKB_04970</name>
</gene>
<keyword evidence="1 6" id="KW-0732">Signal</keyword>
<feature type="signal peptide" evidence="6">
    <location>
        <begin position="1"/>
        <end position="20"/>
    </location>
</feature>
<evidence type="ECO:0000256" key="4">
    <source>
        <dbReference type="ARBA" id="ARBA00023180"/>
    </source>
</evidence>